<name>A0A2T7UF02_9BURK</name>
<organism evidence="2 3">
    <name type="scientific">Limnohabitans planktonicus II-D5</name>
    <dbReference type="NCBI Taxonomy" id="1293045"/>
    <lineage>
        <taxon>Bacteria</taxon>
        <taxon>Pseudomonadati</taxon>
        <taxon>Pseudomonadota</taxon>
        <taxon>Betaproteobacteria</taxon>
        <taxon>Burkholderiales</taxon>
        <taxon>Comamonadaceae</taxon>
        <taxon>Limnohabitans</taxon>
    </lineage>
</organism>
<reference evidence="2" key="1">
    <citation type="submission" date="2017-04" db="EMBL/GenBank/DDBJ databases">
        <title>Unexpected and diverse lifestyles within the genus Limnohabitans.</title>
        <authorList>
            <person name="Kasalicky V."/>
            <person name="Mehrshad M."/>
            <person name="Andrei S.-A."/>
            <person name="Salcher M."/>
            <person name="Kratochvilova H."/>
            <person name="Simek K."/>
            <person name="Ghai R."/>
        </authorList>
    </citation>
    <scope>NUCLEOTIDE SEQUENCE [LARGE SCALE GENOMIC DNA]</scope>
    <source>
        <strain evidence="2">II-D5</strain>
    </source>
</reference>
<dbReference type="STRING" id="1293045.H663_05055"/>
<sequence>MIQQWIDAGETQTQEFKSSFDKACIETLMAFANAKGGHVLVGVTDQGTVQGTTLRNKLVAEAFYLTTGIEKYGSGFIRIRKTLQDYPEVHFDIAEKFGGVMATFTKSQSESQDEGVSGGVKNTEDLSRLIATKPGMNTAALVVQSGVTQRTIERWLKQLKDQGKIEFRGAPKTGGYFSL</sequence>
<comment type="caution">
    <text evidence="2">The sequence shown here is derived from an EMBL/GenBank/DDBJ whole genome shotgun (WGS) entry which is preliminary data.</text>
</comment>
<gene>
    <name evidence="2" type="ORF">H663_006825</name>
</gene>
<evidence type="ECO:0000313" key="2">
    <source>
        <dbReference type="EMBL" id="PVE43287.1"/>
    </source>
</evidence>
<evidence type="ECO:0000313" key="3">
    <source>
        <dbReference type="Proteomes" id="UP000037507"/>
    </source>
</evidence>
<dbReference type="OrthoDB" id="9768354at2"/>
<keyword evidence="3" id="KW-1185">Reference proteome</keyword>
<proteinExistence type="predicted"/>
<accession>A0A2T7UF02</accession>
<dbReference type="Proteomes" id="UP000037507">
    <property type="component" value="Unassembled WGS sequence"/>
</dbReference>
<dbReference type="InterPro" id="IPR007421">
    <property type="entry name" value="Schlafen_AlbA_2_dom"/>
</dbReference>
<dbReference type="Gene3D" id="3.30.950.30">
    <property type="entry name" value="Schlafen, AAA domain"/>
    <property type="match status" value="1"/>
</dbReference>
<feature type="domain" description="Schlafen AlbA-2" evidence="1">
    <location>
        <begin position="10"/>
        <end position="52"/>
    </location>
</feature>
<dbReference type="PANTHER" id="PTHR30595:SF6">
    <property type="entry name" value="SCHLAFEN ALBA-2 DOMAIN-CONTAINING PROTEIN"/>
    <property type="match status" value="1"/>
</dbReference>
<dbReference type="Pfam" id="PF04326">
    <property type="entry name" value="SLFN_AlbA_2"/>
    <property type="match status" value="1"/>
</dbReference>
<dbReference type="PANTHER" id="PTHR30595">
    <property type="entry name" value="GLPR-RELATED TRANSCRIPTIONAL REPRESSOR"/>
    <property type="match status" value="1"/>
</dbReference>
<evidence type="ECO:0000259" key="1">
    <source>
        <dbReference type="Pfam" id="PF04326"/>
    </source>
</evidence>
<protein>
    <recommendedName>
        <fullName evidence="1">Schlafen AlbA-2 domain-containing protein</fullName>
    </recommendedName>
</protein>
<dbReference type="InterPro" id="IPR038461">
    <property type="entry name" value="Schlafen_AlbA_2_dom_sf"/>
</dbReference>
<dbReference type="RefSeq" id="WP_053170392.1">
    <property type="nucleotide sequence ID" value="NZ_LFYT02000006.1"/>
</dbReference>
<dbReference type="AlphaFoldDB" id="A0A2T7UF02"/>
<dbReference type="EMBL" id="LFYT02000006">
    <property type="protein sequence ID" value="PVE43287.1"/>
    <property type="molecule type" value="Genomic_DNA"/>
</dbReference>